<evidence type="ECO:0000313" key="3">
    <source>
        <dbReference type="EMBL" id="VDN47366.1"/>
    </source>
</evidence>
<keyword evidence="4" id="KW-1185">Reference proteome</keyword>
<dbReference type="Pfam" id="PF09992">
    <property type="entry name" value="NAGPA"/>
    <property type="match status" value="1"/>
</dbReference>
<evidence type="ECO:0000259" key="2">
    <source>
        <dbReference type="Pfam" id="PF09992"/>
    </source>
</evidence>
<dbReference type="PANTHER" id="PTHR40446">
    <property type="entry name" value="N-ACETYLGLUCOSAMINE-1-PHOSPHODIESTER ALPHA-N-ACETYLGLUCOSAMINIDASE"/>
    <property type="match status" value="1"/>
</dbReference>
<dbReference type="RefSeq" id="WP_125136686.1">
    <property type="nucleotide sequence ID" value="NZ_LR130778.1"/>
</dbReference>
<gene>
    <name evidence="3" type="ORF">PATL70BA_1481</name>
</gene>
<feature type="signal peptide" evidence="1">
    <location>
        <begin position="1"/>
        <end position="27"/>
    </location>
</feature>
<feature type="chain" id="PRO_5039333001" description="Phosphodiester glycosidase domain-containing protein" evidence="1">
    <location>
        <begin position="28"/>
        <end position="952"/>
    </location>
</feature>
<reference evidence="3 4" key="1">
    <citation type="submission" date="2018-09" db="EMBL/GenBank/DDBJ databases">
        <authorList>
            <person name="Postec A."/>
        </authorList>
    </citation>
    <scope>NUCLEOTIDE SEQUENCE [LARGE SCALE GENOMIC DNA]</scope>
    <source>
        <strain evidence="3">70B-A</strain>
    </source>
</reference>
<dbReference type="PANTHER" id="PTHR40446:SF2">
    <property type="entry name" value="N-ACETYLGLUCOSAMINE-1-PHOSPHODIESTER ALPHA-N-ACETYLGLUCOSAMINIDASE"/>
    <property type="match status" value="1"/>
</dbReference>
<sequence>MNKKHFMRGAMSFLLAGALTIQPLTMAVEANDTTYYEKTTQKQVTSGLTYEKKAKLTSRGWVDIHVLKMDLNNPYVDLDILRSTNIFGEKLTVSSMVNQSAKNVAGINASFFNTKENPSDIIGAEYKDGYVVLQNLYNHYDKGVASLIQTEESIFLDFFSGDIRLKNSAGIVMDLYGINKINVQVKPVIFDQKTIKTTAESLRINNSYKMVVVDGVIVDHKMPMENVAIPENGYIISMYKGLYEIYFETFKIGEKVTLNIANSLADNPIKMILSGGGKIIENGSIVEKGTILSKNTNSPRTAVGITQNQDYLIAMVVDGRGQSIGTTHSELGKYLLEYGAYNAIHYDGGGSSSMVARPLGAFTSNLVSKPSDGTERKVVNALGFVTTAPVGNIENIVLVPNKNRTMINQPITFTVVGYDEYYNPVNIDHSNVSFSVDGLRGNWSGMTYVPTISGKGRVFAEYKGKSASTTINAIDGYIGLALGHKVLQIPQNGTGQFSLLATDRDGYKTAIDIKQATYTVEDPSLGQFEGGVFKAGQKVGTTKVTIGLKGIEVTGYIIVGEQKALVTDFENLVPTTMFYPETATGQSVLDKTQLVDPSQKTSVKVDYSFKKAETTQAVYTVFDTNPLIIPSKANSLSLQLYGDNSGLMFRGKIVDSKNVSHLITFTNAIDFTGWKKLTATLPAEVSYPITIERLYVASVNAKADIQGTLYYDMLEKSIPFETSHLEGYDINSLNDPLQENRPTDGKFNVSVFGTTSGRNTLLDEVVMAKTYEVMNQSDLAIYSGFSNVDQSQLKSKTEVWQDQYKVSDYPEVKVIHLSTSKNSLYKTDGAQIKKLEAELSNTDQKHIIIIGNNSPVKTGNFTDKREAELIHSILRDYKEKTGKNIFYINANGYTFGVNYLEGIRYVDMNGLWYNAQGRSLNINNQFYMLNFYMDQNELQYKIENLYTAISTE</sequence>
<proteinExistence type="predicted"/>
<protein>
    <recommendedName>
        <fullName evidence="2">Phosphodiester glycosidase domain-containing protein</fullName>
    </recommendedName>
</protein>
<evidence type="ECO:0000313" key="4">
    <source>
        <dbReference type="Proteomes" id="UP000279029"/>
    </source>
</evidence>
<organism evidence="3 4">
    <name type="scientific">Petrocella atlantisensis</name>
    <dbReference type="NCBI Taxonomy" id="2173034"/>
    <lineage>
        <taxon>Bacteria</taxon>
        <taxon>Bacillati</taxon>
        <taxon>Bacillota</taxon>
        <taxon>Clostridia</taxon>
        <taxon>Lachnospirales</taxon>
        <taxon>Vallitaleaceae</taxon>
        <taxon>Petrocella</taxon>
    </lineage>
</organism>
<dbReference type="KEGG" id="cbar:PATL70BA_1481"/>
<dbReference type="AlphaFoldDB" id="A0A3P7RXA4"/>
<dbReference type="Proteomes" id="UP000279029">
    <property type="component" value="Chromosome"/>
</dbReference>
<evidence type="ECO:0000256" key="1">
    <source>
        <dbReference type="SAM" id="SignalP"/>
    </source>
</evidence>
<keyword evidence="1" id="KW-0732">Signal</keyword>
<name>A0A3P7RXA4_9FIRM</name>
<feature type="domain" description="Phosphodiester glycosidase" evidence="2">
    <location>
        <begin position="211"/>
        <end position="384"/>
    </location>
</feature>
<dbReference type="EMBL" id="LR130778">
    <property type="protein sequence ID" value="VDN47366.1"/>
    <property type="molecule type" value="Genomic_DNA"/>
</dbReference>
<accession>A0A3P7RXA4</accession>
<dbReference type="OrthoDB" id="9809781at2"/>
<dbReference type="InterPro" id="IPR018711">
    <property type="entry name" value="NAGPA"/>
</dbReference>